<evidence type="ECO:0000256" key="1">
    <source>
        <dbReference type="SAM" id="MobiDB-lite"/>
    </source>
</evidence>
<reference evidence="2 3" key="1">
    <citation type="journal article" date="2014" name="Agronomy (Basel)">
        <title>A Draft Genome Sequence for Ensete ventricosum, the Drought-Tolerant Tree Against Hunger.</title>
        <authorList>
            <person name="Harrison J."/>
            <person name="Moore K.A."/>
            <person name="Paszkiewicz K."/>
            <person name="Jones T."/>
            <person name="Grant M."/>
            <person name="Ambacheew D."/>
            <person name="Muzemil S."/>
            <person name="Studholme D.J."/>
        </authorList>
    </citation>
    <scope>NUCLEOTIDE SEQUENCE [LARGE SCALE GENOMIC DNA]</scope>
</reference>
<evidence type="ECO:0000313" key="2">
    <source>
        <dbReference type="EMBL" id="RRT33638.1"/>
    </source>
</evidence>
<feature type="region of interest" description="Disordered" evidence="1">
    <location>
        <begin position="121"/>
        <end position="143"/>
    </location>
</feature>
<dbReference type="AlphaFoldDB" id="A0A426X2D5"/>
<sequence>MVISAETPATPPDPAVAMATKEASVPRGGTRGSLLNNFSFPILETLGSHEALRCMSGNGEGEAVAGAGRRSTGSSEVGELRIRVPSSGDEDDPGIEEVREKLLVHLREAADRMKRVVQHLARRGGVPEPARAAEARPSPEADTSAALPWNLRTRRGAARSPTGTARHLSGSPTVAAEKRNVRLRLEAPERRERPKFSISLTREEIEEDIYALTARRAPRRPRRRPRAVQKQLEVCFFSPTRLKKKKEKTPPILYRFPSFLAFLRHSKSNFSDSYVGVLLPVAIPWLVPVGDQRRHVQGSELEI</sequence>
<dbReference type="Pfam" id="PF07797">
    <property type="entry name" value="DUF1639"/>
    <property type="match status" value="1"/>
</dbReference>
<dbReference type="EMBL" id="AMZH03028574">
    <property type="protein sequence ID" value="RRT33638.1"/>
    <property type="molecule type" value="Genomic_DNA"/>
</dbReference>
<name>A0A426X2D5_ENSVE</name>
<proteinExistence type="predicted"/>
<comment type="caution">
    <text evidence="2">The sequence shown here is derived from an EMBL/GenBank/DDBJ whole genome shotgun (WGS) entry which is preliminary data.</text>
</comment>
<gene>
    <name evidence="2" type="ORF">B296_00050582</name>
</gene>
<dbReference type="InterPro" id="IPR012438">
    <property type="entry name" value="DUF1639"/>
</dbReference>
<protein>
    <submittedName>
        <fullName evidence="2">Uncharacterized protein</fullName>
    </submittedName>
</protein>
<accession>A0A426X2D5</accession>
<dbReference type="PANTHER" id="PTHR33130:SF86">
    <property type="entry name" value="OS01G0132500 PROTEIN"/>
    <property type="match status" value="1"/>
</dbReference>
<dbReference type="Proteomes" id="UP000287651">
    <property type="component" value="Unassembled WGS sequence"/>
</dbReference>
<dbReference type="PANTHER" id="PTHR33130">
    <property type="entry name" value="PUTATIVE (DUF1639)-RELATED"/>
    <property type="match status" value="1"/>
</dbReference>
<organism evidence="2 3">
    <name type="scientific">Ensete ventricosum</name>
    <name type="common">Abyssinian banana</name>
    <name type="synonym">Musa ensete</name>
    <dbReference type="NCBI Taxonomy" id="4639"/>
    <lineage>
        <taxon>Eukaryota</taxon>
        <taxon>Viridiplantae</taxon>
        <taxon>Streptophyta</taxon>
        <taxon>Embryophyta</taxon>
        <taxon>Tracheophyta</taxon>
        <taxon>Spermatophyta</taxon>
        <taxon>Magnoliopsida</taxon>
        <taxon>Liliopsida</taxon>
        <taxon>Zingiberales</taxon>
        <taxon>Musaceae</taxon>
        <taxon>Ensete</taxon>
    </lineage>
</organism>
<evidence type="ECO:0000313" key="3">
    <source>
        <dbReference type="Proteomes" id="UP000287651"/>
    </source>
</evidence>